<reference evidence="9" key="1">
    <citation type="submission" date="2018-06" db="EMBL/GenBank/DDBJ databases">
        <title>Genetic diversity of the Aeromonas Hydrophila O antigens and development of a suspension array for serotype detection.</title>
        <authorList>
            <person name="Cao H."/>
            <person name="Liu B."/>
        </authorList>
    </citation>
    <scope>NUCLEOTIDE SEQUENCE</scope>
    <source>
        <strain evidence="9">G5371</strain>
    </source>
</reference>
<dbReference type="InterPro" id="IPR003856">
    <property type="entry name" value="LPS_length_determ_N"/>
</dbReference>
<evidence type="ECO:0000256" key="3">
    <source>
        <dbReference type="ARBA" id="ARBA00022692"/>
    </source>
</evidence>
<name>A0A346AC53_AERHY</name>
<comment type="subcellular location">
    <subcellularLocation>
        <location evidence="1">Cell membrane</location>
        <topology evidence="1">Multi-pass membrane protein</topology>
    </subcellularLocation>
</comment>
<dbReference type="PANTHER" id="PTHR32309:SF13">
    <property type="entry name" value="FERRIC ENTEROBACTIN TRANSPORT PROTEIN FEPE"/>
    <property type="match status" value="1"/>
</dbReference>
<keyword evidence="5 6" id="KW-0472">Membrane</keyword>
<gene>
    <name evidence="9" type="primary">wzz</name>
</gene>
<evidence type="ECO:0000256" key="5">
    <source>
        <dbReference type="ARBA" id="ARBA00023136"/>
    </source>
</evidence>
<dbReference type="Gene3D" id="3.30.1890.10">
    <property type="entry name" value="FepE-like"/>
    <property type="match status" value="1"/>
</dbReference>
<dbReference type="Pfam" id="PF13807">
    <property type="entry name" value="GNVR"/>
    <property type="match status" value="1"/>
</dbReference>
<feature type="transmembrane region" description="Helical" evidence="6">
    <location>
        <begin position="39"/>
        <end position="58"/>
    </location>
</feature>
<accession>A0A346AC53</accession>
<feature type="domain" description="Tyrosine-protein kinase G-rich" evidence="8">
    <location>
        <begin position="312"/>
        <end position="349"/>
    </location>
</feature>
<evidence type="ECO:0000256" key="4">
    <source>
        <dbReference type="ARBA" id="ARBA00022989"/>
    </source>
</evidence>
<feature type="domain" description="Polysaccharide chain length determinant N-terminal" evidence="7">
    <location>
        <begin position="23"/>
        <end position="76"/>
    </location>
</feature>
<dbReference type="SUPFAM" id="SSF160355">
    <property type="entry name" value="Bacterial polysaccharide co-polymerase-like"/>
    <property type="match status" value="1"/>
</dbReference>
<keyword evidence="4 6" id="KW-1133">Transmembrane helix</keyword>
<dbReference type="AlphaFoldDB" id="A0A346AC53"/>
<evidence type="ECO:0000313" key="9">
    <source>
        <dbReference type="EMBL" id="AXL04815.1"/>
    </source>
</evidence>
<evidence type="ECO:0000259" key="7">
    <source>
        <dbReference type="Pfam" id="PF02706"/>
    </source>
</evidence>
<proteinExistence type="predicted"/>
<dbReference type="Gene3D" id="1.10.287.210">
    <property type="match status" value="1"/>
</dbReference>
<dbReference type="InterPro" id="IPR032807">
    <property type="entry name" value="GNVR"/>
</dbReference>
<evidence type="ECO:0000259" key="8">
    <source>
        <dbReference type="Pfam" id="PF13807"/>
    </source>
</evidence>
<evidence type="ECO:0000256" key="6">
    <source>
        <dbReference type="SAM" id="Phobius"/>
    </source>
</evidence>
<dbReference type="PANTHER" id="PTHR32309">
    <property type="entry name" value="TYROSINE-PROTEIN KINASE"/>
    <property type="match status" value="1"/>
</dbReference>
<dbReference type="GO" id="GO:0005886">
    <property type="term" value="C:plasma membrane"/>
    <property type="evidence" value="ECO:0007669"/>
    <property type="project" value="UniProtKB-SubCell"/>
</dbReference>
<evidence type="ECO:0000256" key="1">
    <source>
        <dbReference type="ARBA" id="ARBA00004651"/>
    </source>
</evidence>
<dbReference type="InterPro" id="IPR050445">
    <property type="entry name" value="Bact_polysacc_biosynth/exp"/>
</dbReference>
<dbReference type="Pfam" id="PF02706">
    <property type="entry name" value="Wzz"/>
    <property type="match status" value="1"/>
</dbReference>
<protein>
    <submittedName>
        <fullName evidence="9">O-antigen chain length determinant protein</fullName>
    </submittedName>
</protein>
<dbReference type="EMBL" id="MH449674">
    <property type="protein sequence ID" value="AXL04815.1"/>
    <property type="molecule type" value="Genomic_DNA"/>
</dbReference>
<keyword evidence="3 6" id="KW-0812">Transmembrane</keyword>
<feature type="transmembrane region" description="Helical" evidence="6">
    <location>
        <begin position="327"/>
        <end position="350"/>
    </location>
</feature>
<dbReference type="GO" id="GO:0004713">
    <property type="term" value="F:protein tyrosine kinase activity"/>
    <property type="evidence" value="ECO:0007669"/>
    <property type="project" value="TreeGrafter"/>
</dbReference>
<keyword evidence="2" id="KW-1003">Cell membrane</keyword>
<evidence type="ECO:0000256" key="2">
    <source>
        <dbReference type="ARBA" id="ARBA00022475"/>
    </source>
</evidence>
<sequence length="356" mass="39500">MTDNTNIPPSTPVPQGWQAAPQNEIDLRELVLVLWRQKIVIMLVTLVFALAGVAYALLAPQVWSAKAVIIEPKSEDTLPLRQVASRASELGLDGFPNGKALYDQFLLNFNTLDNQRAYLRQTPQFKAAVQEQQLDARGQRMWVNEWSKLIAAAPVDKKGEKPGTQLTLSASSASDSLAMLKGYIDDLIAIQRAELIANFESERALKLSSLQQRYDLLLEDTQRSIAREITTTSLSDSLARAAGVTAPLVNYNQNDAFPITLGTKGLQEKLALLKSIDVAVYQPKLADMKVQMARLQQVSLDKLAFRPFSYMDEPHEPMTRDKPKRPLVVVLATLLGGMLGVGIVLVRHAFRRPEDV</sequence>
<organism evidence="9">
    <name type="scientific">Aeromonas hydrophila</name>
    <dbReference type="NCBI Taxonomy" id="644"/>
    <lineage>
        <taxon>Bacteria</taxon>
        <taxon>Pseudomonadati</taxon>
        <taxon>Pseudomonadota</taxon>
        <taxon>Gammaproteobacteria</taxon>
        <taxon>Aeromonadales</taxon>
        <taxon>Aeromonadaceae</taxon>
        <taxon>Aeromonas</taxon>
    </lineage>
</organism>